<feature type="compositionally biased region" description="Basic and acidic residues" evidence="1">
    <location>
        <begin position="61"/>
        <end position="70"/>
    </location>
</feature>
<accession>A0A086TFY4</accession>
<dbReference type="OrthoDB" id="529205at2759"/>
<dbReference type="EMBL" id="JPKY01000004">
    <property type="protein sequence ID" value="KFH48266.1"/>
    <property type="molecule type" value="Genomic_DNA"/>
</dbReference>
<sequence>MLPARNLALLSTMRTAGRPAVMGRGFFLSTSARLGLKESANLNRVRDRLTFDEPSADSVDFEQRKKDSLAKQKQGKGQWDPELASDSEEAVKADRGEGGEGDTSVLQDKTKKVAEESARKDESVRGDL</sequence>
<keyword evidence="3" id="KW-1185">Reference proteome</keyword>
<organism evidence="2 3">
    <name type="scientific">Hapsidospora chrysogenum (strain ATCC 11550 / CBS 779.69 / DSM 880 / IAM 14645 / JCM 23072 / IMI 49137)</name>
    <name type="common">Acremonium chrysogenum</name>
    <dbReference type="NCBI Taxonomy" id="857340"/>
    <lineage>
        <taxon>Eukaryota</taxon>
        <taxon>Fungi</taxon>
        <taxon>Dikarya</taxon>
        <taxon>Ascomycota</taxon>
        <taxon>Pezizomycotina</taxon>
        <taxon>Sordariomycetes</taxon>
        <taxon>Hypocreomycetidae</taxon>
        <taxon>Hypocreales</taxon>
        <taxon>Bionectriaceae</taxon>
        <taxon>Hapsidospora</taxon>
    </lineage>
</organism>
<name>A0A086TFY4_HAPC1</name>
<proteinExistence type="predicted"/>
<dbReference type="AlphaFoldDB" id="A0A086TFY4"/>
<feature type="region of interest" description="Disordered" evidence="1">
    <location>
        <begin position="52"/>
        <end position="128"/>
    </location>
</feature>
<reference evidence="3" key="1">
    <citation type="journal article" date="2014" name="Genome Announc.">
        <title>Genome sequence and annotation of Acremonium chrysogenum, producer of the beta-lactam antibiotic cephalosporin C.</title>
        <authorList>
            <person name="Terfehr D."/>
            <person name="Dahlmann T.A."/>
            <person name="Specht T."/>
            <person name="Zadra I."/>
            <person name="Kuernsteiner H."/>
            <person name="Kueck U."/>
        </authorList>
    </citation>
    <scope>NUCLEOTIDE SEQUENCE [LARGE SCALE GENOMIC DNA]</scope>
    <source>
        <strain evidence="3">ATCC 11550 / CBS 779.69 / DSM 880 / IAM 14645 / JCM 23072 / IMI 49137</strain>
    </source>
</reference>
<dbReference type="HOGENOM" id="CLU_121514_2_1_1"/>
<evidence type="ECO:0000256" key="1">
    <source>
        <dbReference type="SAM" id="MobiDB-lite"/>
    </source>
</evidence>
<feature type="compositionally biased region" description="Basic and acidic residues" evidence="1">
    <location>
        <begin position="108"/>
        <end position="128"/>
    </location>
</feature>
<comment type="caution">
    <text evidence="2">The sequence shown here is derived from an EMBL/GenBank/DDBJ whole genome shotgun (WGS) entry which is preliminary data.</text>
</comment>
<gene>
    <name evidence="2" type="ORF">ACRE_007920</name>
</gene>
<feature type="compositionally biased region" description="Basic and acidic residues" evidence="1">
    <location>
        <begin position="89"/>
        <end position="98"/>
    </location>
</feature>
<protein>
    <submittedName>
        <fullName evidence="2">Uncharacterized protein</fullName>
    </submittedName>
</protein>
<dbReference type="Proteomes" id="UP000029964">
    <property type="component" value="Unassembled WGS sequence"/>
</dbReference>
<evidence type="ECO:0000313" key="3">
    <source>
        <dbReference type="Proteomes" id="UP000029964"/>
    </source>
</evidence>
<evidence type="ECO:0000313" key="2">
    <source>
        <dbReference type="EMBL" id="KFH48266.1"/>
    </source>
</evidence>